<organism evidence="3 4">
    <name type="scientific">Streptomyces violaceus</name>
    <name type="common">Streptomyces venezuelae</name>
    <dbReference type="NCBI Taxonomy" id="1936"/>
    <lineage>
        <taxon>Bacteria</taxon>
        <taxon>Bacillati</taxon>
        <taxon>Actinomycetota</taxon>
        <taxon>Actinomycetes</taxon>
        <taxon>Kitasatosporales</taxon>
        <taxon>Streptomycetaceae</taxon>
        <taxon>Streptomyces</taxon>
    </lineage>
</organism>
<feature type="compositionally biased region" description="Basic and acidic residues" evidence="1">
    <location>
        <begin position="21"/>
        <end position="38"/>
    </location>
</feature>
<feature type="region of interest" description="Disordered" evidence="1">
    <location>
        <begin position="1"/>
        <end position="59"/>
    </location>
</feature>
<reference evidence="3 4" key="1">
    <citation type="submission" date="2022-10" db="EMBL/GenBank/DDBJ databases">
        <title>The complete genomes of actinobacterial strains from the NBC collection.</title>
        <authorList>
            <person name="Joergensen T.S."/>
            <person name="Alvarez Arevalo M."/>
            <person name="Sterndorff E.B."/>
            <person name="Faurdal D."/>
            <person name="Vuksanovic O."/>
            <person name="Mourched A.-S."/>
            <person name="Charusanti P."/>
            <person name="Shaw S."/>
            <person name="Blin K."/>
            <person name="Weber T."/>
        </authorList>
    </citation>
    <scope>NUCLEOTIDE SEQUENCE [LARGE SCALE GENOMIC DNA]</scope>
    <source>
        <strain evidence="3 4">NBC_00456</strain>
    </source>
</reference>
<dbReference type="Proteomes" id="UP001341259">
    <property type="component" value="Chromosome"/>
</dbReference>
<proteinExistence type="predicted"/>
<evidence type="ECO:0000313" key="4">
    <source>
        <dbReference type="Proteomes" id="UP001341259"/>
    </source>
</evidence>
<dbReference type="RefSeq" id="WP_328346270.1">
    <property type="nucleotide sequence ID" value="NZ_CP107906.1"/>
</dbReference>
<name>A0ABZ1P312_STRVL</name>
<protein>
    <submittedName>
        <fullName evidence="3">Alpha-N-acetylglucosaminidase C-terminal domain-containing protein</fullName>
    </submittedName>
</protein>
<dbReference type="Gene3D" id="1.20.120.670">
    <property type="entry name" value="N-acetyl-b-d-glucoasminidase"/>
    <property type="match status" value="1"/>
</dbReference>
<feature type="compositionally biased region" description="Basic and acidic residues" evidence="1">
    <location>
        <begin position="149"/>
        <end position="160"/>
    </location>
</feature>
<dbReference type="Pfam" id="PF12972">
    <property type="entry name" value="NAGLU_C"/>
    <property type="match status" value="1"/>
</dbReference>
<feature type="region of interest" description="Disordered" evidence="1">
    <location>
        <begin position="132"/>
        <end position="204"/>
    </location>
</feature>
<sequence>MAAPGPRRHNVHRVQQHHQRSLLDRGRAGDRAVRERCPGRRRGGERREPQLPRHDGPGRVRSGLVGGLYRTRWNTYFDALTTGKDPATIDWFALEDRRAHAHETHPTEPQGSPYALARRVRDLLAATPHQAVLTAGTDRGAVAEGTPDGDGHLRQQERVRGGTRRGPLRHRSGGHGGEAARSGAQGVGGVRRDVRRSLRGLSGG</sequence>
<gene>
    <name evidence="3" type="ORF">OHB29_38720</name>
</gene>
<feature type="compositionally biased region" description="Basic residues" evidence="1">
    <location>
        <begin position="161"/>
        <end position="173"/>
    </location>
</feature>
<evidence type="ECO:0000259" key="2">
    <source>
        <dbReference type="Pfam" id="PF12972"/>
    </source>
</evidence>
<evidence type="ECO:0000256" key="1">
    <source>
        <dbReference type="SAM" id="MobiDB-lite"/>
    </source>
</evidence>
<dbReference type="EMBL" id="CP107906">
    <property type="protein sequence ID" value="WUG98441.1"/>
    <property type="molecule type" value="Genomic_DNA"/>
</dbReference>
<feature type="compositionally biased region" description="Basic residues" evidence="1">
    <location>
        <begin position="1"/>
        <end position="20"/>
    </location>
</feature>
<feature type="domain" description="Alpha-N-acetylglucosaminidase C-terminal" evidence="2">
    <location>
        <begin position="61"/>
        <end position="120"/>
    </location>
</feature>
<keyword evidence="4" id="KW-1185">Reference proteome</keyword>
<dbReference type="InterPro" id="IPR024732">
    <property type="entry name" value="NAGLU_C"/>
</dbReference>
<evidence type="ECO:0000313" key="3">
    <source>
        <dbReference type="EMBL" id="WUG98441.1"/>
    </source>
</evidence>
<feature type="compositionally biased region" description="Basic and acidic residues" evidence="1">
    <location>
        <begin position="45"/>
        <end position="58"/>
    </location>
</feature>
<accession>A0ABZ1P312</accession>